<dbReference type="PRINTS" id="PR00080">
    <property type="entry name" value="SDRFAMILY"/>
</dbReference>
<gene>
    <name evidence="4" type="ORF">SAMN05421820_103182</name>
</gene>
<dbReference type="SUPFAM" id="SSF51735">
    <property type="entry name" value="NAD(P)-binding Rossmann-fold domains"/>
    <property type="match status" value="1"/>
</dbReference>
<dbReference type="PANTHER" id="PTHR44196">
    <property type="entry name" value="DEHYDROGENASE/REDUCTASE SDR FAMILY MEMBER 7B"/>
    <property type="match status" value="1"/>
</dbReference>
<evidence type="ECO:0000256" key="2">
    <source>
        <dbReference type="ARBA" id="ARBA00023002"/>
    </source>
</evidence>
<proteinExistence type="inferred from homology"/>
<comment type="similarity">
    <text evidence="1 3">Belongs to the short-chain dehydrogenases/reductases (SDR) family.</text>
</comment>
<dbReference type="OrthoDB" id="9810734at2"/>
<sequence length="247" mass="26444">MDITNNTILITGGSAGIGFEIAKAFTAAGNQVIITGRDQQRLDDALVQLPGAIGFKGDISNEQDTAALVASLIKDYPTLNLVVNNAGQAYKYDIANSENAFDKAQDEMLTNYLAVVRLNEKLLPLLKSQATAAIVNVTSIVALVPGQLTTYSASKAALHSYSESLRIALERSSGQVKVFELMPPLVNTSFSAIINGHNGIPAAEVAADLIDALQNDKYEIHVGNTKHVYDLSLKSREEALTLMNPVE</sequence>
<dbReference type="GO" id="GO:0016491">
    <property type="term" value="F:oxidoreductase activity"/>
    <property type="evidence" value="ECO:0007669"/>
    <property type="project" value="UniProtKB-KW"/>
</dbReference>
<dbReference type="Pfam" id="PF00106">
    <property type="entry name" value="adh_short"/>
    <property type="match status" value="1"/>
</dbReference>
<dbReference type="Proteomes" id="UP000183200">
    <property type="component" value="Unassembled WGS sequence"/>
</dbReference>
<dbReference type="Gene3D" id="3.40.50.720">
    <property type="entry name" value="NAD(P)-binding Rossmann-like Domain"/>
    <property type="match status" value="1"/>
</dbReference>
<dbReference type="InterPro" id="IPR002347">
    <property type="entry name" value="SDR_fam"/>
</dbReference>
<protein>
    <submittedName>
        <fullName evidence="4">Uncharacterized oxidoreductase</fullName>
    </submittedName>
</protein>
<organism evidence="4 5">
    <name type="scientific">Pedobacter steynii</name>
    <dbReference type="NCBI Taxonomy" id="430522"/>
    <lineage>
        <taxon>Bacteria</taxon>
        <taxon>Pseudomonadati</taxon>
        <taxon>Bacteroidota</taxon>
        <taxon>Sphingobacteriia</taxon>
        <taxon>Sphingobacteriales</taxon>
        <taxon>Sphingobacteriaceae</taxon>
        <taxon>Pedobacter</taxon>
    </lineage>
</organism>
<dbReference type="PRINTS" id="PR00081">
    <property type="entry name" value="GDHRDH"/>
</dbReference>
<dbReference type="InterPro" id="IPR036291">
    <property type="entry name" value="NAD(P)-bd_dom_sf"/>
</dbReference>
<evidence type="ECO:0000313" key="5">
    <source>
        <dbReference type="Proteomes" id="UP000183200"/>
    </source>
</evidence>
<dbReference type="EMBL" id="FNGY01000003">
    <property type="protein sequence ID" value="SDM20281.1"/>
    <property type="molecule type" value="Genomic_DNA"/>
</dbReference>
<accession>A0A1G9RAV1</accession>
<name>A0A1G9RAV1_9SPHI</name>
<keyword evidence="2" id="KW-0560">Oxidoreductase</keyword>
<dbReference type="GO" id="GO:0016020">
    <property type="term" value="C:membrane"/>
    <property type="evidence" value="ECO:0007669"/>
    <property type="project" value="TreeGrafter"/>
</dbReference>
<evidence type="ECO:0000256" key="3">
    <source>
        <dbReference type="RuleBase" id="RU000363"/>
    </source>
</evidence>
<dbReference type="PANTHER" id="PTHR44196:SF1">
    <property type="entry name" value="DEHYDROGENASE_REDUCTASE SDR FAMILY MEMBER 7B"/>
    <property type="match status" value="1"/>
</dbReference>
<dbReference type="AlphaFoldDB" id="A0A1G9RAV1"/>
<reference evidence="5" key="1">
    <citation type="submission" date="2016-10" db="EMBL/GenBank/DDBJ databases">
        <authorList>
            <person name="Varghese N."/>
            <person name="Submissions S."/>
        </authorList>
    </citation>
    <scope>NUCLEOTIDE SEQUENCE [LARGE SCALE GENOMIC DNA]</scope>
    <source>
        <strain evidence="5">DSM 19110</strain>
    </source>
</reference>
<evidence type="ECO:0000313" key="4">
    <source>
        <dbReference type="EMBL" id="SDM20281.1"/>
    </source>
</evidence>
<dbReference type="STRING" id="430522.BFS30_01205"/>
<keyword evidence="5" id="KW-1185">Reference proteome</keyword>
<evidence type="ECO:0000256" key="1">
    <source>
        <dbReference type="ARBA" id="ARBA00006484"/>
    </source>
</evidence>
<dbReference type="RefSeq" id="WP_074605851.1">
    <property type="nucleotide sequence ID" value="NZ_FNGY01000003.1"/>
</dbReference>